<protein>
    <recommendedName>
        <fullName evidence="1">N-acetyltransferase domain-containing protein</fullName>
    </recommendedName>
</protein>
<proteinExistence type="predicted"/>
<accession>A0A0R2IUK8</accession>
<dbReference type="RefSeq" id="WP_057751536.1">
    <property type="nucleotide sequence ID" value="NZ_BJVH01000009.1"/>
</dbReference>
<keyword evidence="3" id="KW-1185">Reference proteome</keyword>
<name>A0A0R2IUK8_9LACO</name>
<evidence type="ECO:0000259" key="1">
    <source>
        <dbReference type="PROSITE" id="PS51186"/>
    </source>
</evidence>
<reference evidence="2 3" key="1">
    <citation type="journal article" date="2015" name="Genome Announc.">
        <title>Expanding the biotechnology potential of lactobacilli through comparative genomics of 213 strains and associated genera.</title>
        <authorList>
            <person name="Sun Z."/>
            <person name="Harris H.M."/>
            <person name="McCann A."/>
            <person name="Guo C."/>
            <person name="Argimon S."/>
            <person name="Zhang W."/>
            <person name="Yang X."/>
            <person name="Jeffery I.B."/>
            <person name="Cooney J.C."/>
            <person name="Kagawa T.F."/>
            <person name="Liu W."/>
            <person name="Song Y."/>
            <person name="Salvetti E."/>
            <person name="Wrobel A."/>
            <person name="Rasinkangas P."/>
            <person name="Parkhill J."/>
            <person name="Rea M.C."/>
            <person name="O'Sullivan O."/>
            <person name="Ritari J."/>
            <person name="Douillard F.P."/>
            <person name="Paul Ross R."/>
            <person name="Yang R."/>
            <person name="Briner A.E."/>
            <person name="Felis G.E."/>
            <person name="de Vos W.M."/>
            <person name="Barrangou R."/>
            <person name="Klaenhammer T.R."/>
            <person name="Caufield P.W."/>
            <person name="Cui Y."/>
            <person name="Zhang H."/>
            <person name="O'Toole P.W."/>
        </authorList>
    </citation>
    <scope>NUCLEOTIDE SEQUENCE [LARGE SCALE GENOMIC DNA]</scope>
    <source>
        <strain evidence="2 3">DSM 17757</strain>
    </source>
</reference>
<dbReference type="SUPFAM" id="SSF55729">
    <property type="entry name" value="Acyl-CoA N-acyltransferases (Nat)"/>
    <property type="match status" value="1"/>
</dbReference>
<feature type="domain" description="N-acetyltransferase" evidence="1">
    <location>
        <begin position="2"/>
        <end position="153"/>
    </location>
</feature>
<dbReference type="AlphaFoldDB" id="A0A0R2IUK8"/>
<dbReference type="STRING" id="319652.IV80_GL001727"/>
<dbReference type="OrthoDB" id="423921at2"/>
<dbReference type="Proteomes" id="UP000051568">
    <property type="component" value="Unassembled WGS sequence"/>
</dbReference>
<dbReference type="EMBL" id="JQBR01000007">
    <property type="protein sequence ID" value="KRN65884.1"/>
    <property type="molecule type" value="Genomic_DNA"/>
</dbReference>
<dbReference type="Pfam" id="PF00583">
    <property type="entry name" value="Acetyltransf_1"/>
    <property type="match status" value="1"/>
</dbReference>
<evidence type="ECO:0000313" key="3">
    <source>
        <dbReference type="Proteomes" id="UP000051568"/>
    </source>
</evidence>
<dbReference type="GO" id="GO:0016747">
    <property type="term" value="F:acyltransferase activity, transferring groups other than amino-acyl groups"/>
    <property type="evidence" value="ECO:0007669"/>
    <property type="project" value="InterPro"/>
</dbReference>
<sequence length="153" mass="17655">MTKIVNMTASQANTYLDWKYTEPYTFYNFPSSINRSDLLNEIFNGTSDYFSVLDENDKLFGIYEYQFHNGVMEIGLGIRPEDTGKGYGVPFVKQCLAFGQQHYHYFSKVTLEVASFNHRAIQLYTKLGFKKTSERDAQPFGIPVTFISMTYTP</sequence>
<dbReference type="PANTHER" id="PTHR43415">
    <property type="entry name" value="SPERMIDINE N(1)-ACETYLTRANSFERASE"/>
    <property type="match status" value="1"/>
</dbReference>
<evidence type="ECO:0000313" key="2">
    <source>
        <dbReference type="EMBL" id="KRN65884.1"/>
    </source>
</evidence>
<dbReference type="InterPro" id="IPR016181">
    <property type="entry name" value="Acyl_CoA_acyltransferase"/>
</dbReference>
<dbReference type="PROSITE" id="PS51186">
    <property type="entry name" value="GNAT"/>
    <property type="match status" value="1"/>
</dbReference>
<comment type="caution">
    <text evidence="2">The sequence shown here is derived from an EMBL/GenBank/DDBJ whole genome shotgun (WGS) entry which is preliminary data.</text>
</comment>
<gene>
    <name evidence="2" type="ORF">IV80_GL001727</name>
</gene>
<dbReference type="InterPro" id="IPR000182">
    <property type="entry name" value="GNAT_dom"/>
</dbReference>
<dbReference type="PANTHER" id="PTHR43415:SF3">
    <property type="entry name" value="GNAT-FAMILY ACETYLTRANSFERASE"/>
    <property type="match status" value="1"/>
</dbReference>
<organism evidence="2 3">
    <name type="scientific">Pediococcus cellicola</name>
    <dbReference type="NCBI Taxonomy" id="319652"/>
    <lineage>
        <taxon>Bacteria</taxon>
        <taxon>Bacillati</taxon>
        <taxon>Bacillota</taxon>
        <taxon>Bacilli</taxon>
        <taxon>Lactobacillales</taxon>
        <taxon>Lactobacillaceae</taxon>
        <taxon>Pediococcus</taxon>
    </lineage>
</organism>
<dbReference type="Gene3D" id="3.40.630.30">
    <property type="match status" value="1"/>
</dbReference>
<dbReference type="PATRIC" id="fig|319652.3.peg.1750"/>